<dbReference type="GO" id="GO:0005509">
    <property type="term" value="F:calcium ion binding"/>
    <property type="evidence" value="ECO:0007669"/>
    <property type="project" value="InterPro"/>
</dbReference>
<feature type="domain" description="EGF-like" evidence="18">
    <location>
        <begin position="373"/>
        <end position="410"/>
    </location>
</feature>
<dbReference type="PIRSF" id="PIRSF001775">
    <property type="entry name" value="CD93/CD141"/>
    <property type="match status" value="1"/>
</dbReference>
<evidence type="ECO:0000256" key="9">
    <source>
        <dbReference type="ARBA" id="ARBA00022974"/>
    </source>
</evidence>
<dbReference type="Pfam" id="PF00059">
    <property type="entry name" value="Lectin_C"/>
    <property type="match status" value="1"/>
</dbReference>
<reference evidence="20" key="1">
    <citation type="submission" date="2025-08" db="UniProtKB">
        <authorList>
            <consortium name="Ensembl"/>
        </authorList>
    </citation>
    <scope>IDENTIFICATION</scope>
</reference>
<evidence type="ECO:0000256" key="14">
    <source>
        <dbReference type="ARBA" id="ARBA00046453"/>
    </source>
</evidence>
<evidence type="ECO:0000256" key="12">
    <source>
        <dbReference type="ARBA" id="ARBA00023157"/>
    </source>
</evidence>
<dbReference type="PANTHER" id="PTHR14789:SF9">
    <property type="entry name" value="THROMBOMODULIN"/>
    <property type="match status" value="1"/>
</dbReference>
<evidence type="ECO:0000259" key="18">
    <source>
        <dbReference type="PROSITE" id="PS50026"/>
    </source>
</evidence>
<keyword evidence="11 16" id="KW-0472">Membrane</keyword>
<evidence type="ECO:0000256" key="13">
    <source>
        <dbReference type="ARBA" id="ARBA00045242"/>
    </source>
</evidence>
<dbReference type="GO" id="GO:0016020">
    <property type="term" value="C:membrane"/>
    <property type="evidence" value="ECO:0007669"/>
    <property type="project" value="UniProtKB-SubCell"/>
</dbReference>
<evidence type="ECO:0000256" key="8">
    <source>
        <dbReference type="ARBA" id="ARBA00022737"/>
    </source>
</evidence>
<evidence type="ECO:0000256" key="16">
    <source>
        <dbReference type="SAM" id="Phobius"/>
    </source>
</evidence>
<dbReference type="PROSITE" id="PS01187">
    <property type="entry name" value="EGF_CA"/>
    <property type="match status" value="1"/>
</dbReference>
<dbReference type="PROSITE" id="PS00010">
    <property type="entry name" value="ASX_HYDROXYL"/>
    <property type="match status" value="2"/>
</dbReference>
<evidence type="ECO:0000256" key="5">
    <source>
        <dbReference type="ARBA" id="ARBA00022692"/>
    </source>
</evidence>
<dbReference type="InterPro" id="IPR015149">
    <property type="entry name" value="Tme5_EGF-like"/>
</dbReference>
<evidence type="ECO:0000256" key="15">
    <source>
        <dbReference type="PROSITE-ProRule" id="PRU00076"/>
    </source>
</evidence>
<feature type="signal peptide" evidence="17">
    <location>
        <begin position="1"/>
        <end position="17"/>
    </location>
</feature>
<dbReference type="Gene3D" id="3.10.100.10">
    <property type="entry name" value="Mannose-Binding Protein A, subunit A"/>
    <property type="match status" value="1"/>
</dbReference>
<dbReference type="Ensembl" id="ENSCCRT00015046326.1">
    <property type="protein sequence ID" value="ENSCCRP00015044813.1"/>
    <property type="gene ID" value="ENSCCRG00015018597.1"/>
</dbReference>
<dbReference type="Proteomes" id="UP000694700">
    <property type="component" value="Unplaced"/>
</dbReference>
<evidence type="ECO:0000256" key="7">
    <source>
        <dbReference type="ARBA" id="ARBA00022734"/>
    </source>
</evidence>
<evidence type="ECO:0000256" key="4">
    <source>
        <dbReference type="ARBA" id="ARBA00022553"/>
    </source>
</evidence>
<dbReference type="Pfam" id="PF07645">
    <property type="entry name" value="EGF_CA"/>
    <property type="match status" value="2"/>
</dbReference>
<evidence type="ECO:0000256" key="6">
    <source>
        <dbReference type="ARBA" id="ARBA00022729"/>
    </source>
</evidence>
<keyword evidence="10 16" id="KW-1133">Transmembrane helix</keyword>
<dbReference type="GO" id="GO:0030246">
    <property type="term" value="F:carbohydrate binding"/>
    <property type="evidence" value="ECO:0007669"/>
    <property type="project" value="UniProtKB-KW"/>
</dbReference>
<comment type="subcellular location">
    <subcellularLocation>
        <location evidence="1">Membrane</location>
        <topology evidence="1">Single-pass type I membrane protein</topology>
    </subcellularLocation>
</comment>
<name>A0A8C1V0B5_CYPCA</name>
<accession>A0A8C1V0B5</accession>
<feature type="chain" id="PRO_5034325918" description="Thrombomodulin" evidence="17">
    <location>
        <begin position="18"/>
        <end position="510"/>
    </location>
</feature>
<dbReference type="InterPro" id="IPR001304">
    <property type="entry name" value="C-type_lectin-like"/>
</dbReference>
<dbReference type="PROSITE" id="PS01186">
    <property type="entry name" value="EGF_2"/>
    <property type="match status" value="2"/>
</dbReference>
<evidence type="ECO:0000256" key="11">
    <source>
        <dbReference type="ARBA" id="ARBA00023136"/>
    </source>
</evidence>
<keyword evidence="12" id="KW-1015">Disulfide bond</keyword>
<dbReference type="InterPro" id="IPR051505">
    <property type="entry name" value="C-type_lectin_domain"/>
</dbReference>
<dbReference type="SMART" id="SM00181">
    <property type="entry name" value="EGF"/>
    <property type="match status" value="5"/>
</dbReference>
<evidence type="ECO:0000256" key="1">
    <source>
        <dbReference type="ARBA" id="ARBA00004479"/>
    </source>
</evidence>
<keyword evidence="3 15" id="KW-0245">EGF-like domain</keyword>
<feature type="transmembrane region" description="Helical" evidence="16">
    <location>
        <begin position="439"/>
        <end position="462"/>
    </location>
</feature>
<sequence>MKDITVMLALVVLRVCGKHINDGYCVDGKCFVVHVHSASFDAAQLVCQEKGGHLMTVRTEKAADVLGRLLTSASGDFWLGLKYPCSDSNNGLKGYRWVTGDSTTNYVNWKSNLTVCSRCVSVSRKVLKWTERACNNRIEGFLCEYNNTDYCPPLSNDAPVSYQTHFGFTAKEELKEIPQYSNATLQPLRTRHVCFEGAWHQAPWSCEVGGGGCEYKCIQEEQKSTCICPPGFKLDINNVTCSKDDDPCAHVGCQHNCTRHGDAFACTCRPGFHLGADGKSCEDCNPGFYMESGVCVDDNECMFAPCEHYCINTNGSYHCTCRQGYIQSEEDSNKCKMHCTESKCKAHCDTNNHAQCNCPDGFLFIDMDKSCVDMNECEIGFCDQKCENTPGGFQCSCDKGFVLIDKFHCIKNFKGSGNSTPFDNSIPTSRSPTDKTASISAASILGIMVCIVLCILLLVCLAQCIMRRLSKMHHYDMDNGHHEILFFQQVIIENPSTQKTFPSRYLKTDT</sequence>
<dbReference type="InterPro" id="IPR001881">
    <property type="entry name" value="EGF-like_Ca-bd_dom"/>
</dbReference>
<proteinExistence type="predicted"/>
<dbReference type="SUPFAM" id="SSF57196">
    <property type="entry name" value="EGF/Laminin"/>
    <property type="match status" value="2"/>
</dbReference>
<comment type="function">
    <text evidence="13">Endothelial cell receptor that plays a critical role in regulating several physiological processes including hemostasis, coagulation, fibrinolysis, inflammation, and angiogenesis. Acts as a cofactor for thrombin activation of protein C/PROC on the surface of vascular endothelial cells leading to initiation of the activated protein C anticoagulant pathway. Also accelerates the activation of the plasma carboxypeptidase B2/CPB2, which catalyzes removal of C-terminal basic amino acids from its substrates including kinins or anaphylatoxins leading to fibrinolysis inhibition. Plays critical protective roles in changing the cleavage specificity of protease-activated receptor 1/PAR1, inhibiting endothelial cell permeability and inflammation. Suppresses inflammation distinctly from its anticoagulant cofactor activity by sequestering HMGB1 thereby preventing it from engaging cellular receptors such as RAGE and contributing to the inflammatory response.</text>
</comment>
<dbReference type="InterPro" id="IPR009030">
    <property type="entry name" value="Growth_fac_rcpt_cys_sf"/>
</dbReference>
<dbReference type="InterPro" id="IPR000742">
    <property type="entry name" value="EGF"/>
</dbReference>
<dbReference type="InterPro" id="IPR000152">
    <property type="entry name" value="EGF-type_Asp/Asn_hydroxyl_site"/>
</dbReference>
<dbReference type="InterPro" id="IPR026823">
    <property type="entry name" value="cEGF"/>
</dbReference>
<evidence type="ECO:0000256" key="3">
    <source>
        <dbReference type="ARBA" id="ARBA00022536"/>
    </source>
</evidence>
<dbReference type="SMART" id="SM00179">
    <property type="entry name" value="EGF_CA"/>
    <property type="match status" value="3"/>
</dbReference>
<evidence type="ECO:0000256" key="2">
    <source>
        <dbReference type="ARBA" id="ARBA00019822"/>
    </source>
</evidence>
<dbReference type="GO" id="GO:0004888">
    <property type="term" value="F:transmembrane signaling receptor activity"/>
    <property type="evidence" value="ECO:0007669"/>
    <property type="project" value="InterPro"/>
</dbReference>
<dbReference type="SMART" id="SM00034">
    <property type="entry name" value="CLECT"/>
    <property type="match status" value="1"/>
</dbReference>
<evidence type="ECO:0000313" key="20">
    <source>
        <dbReference type="Ensembl" id="ENSCCRP00015044813.1"/>
    </source>
</evidence>
<keyword evidence="5 16" id="KW-0812">Transmembrane</keyword>
<dbReference type="InterPro" id="IPR016186">
    <property type="entry name" value="C-type_lectin-like/link_sf"/>
</dbReference>
<dbReference type="AlphaFoldDB" id="A0A8C1V0B5"/>
<dbReference type="InterPro" id="IPR049883">
    <property type="entry name" value="NOTCH1_EGF-like"/>
</dbReference>
<comment type="caution">
    <text evidence="15">Lacks conserved residue(s) required for the propagation of feature annotation.</text>
</comment>
<keyword evidence="4" id="KW-0597">Phosphoprotein</keyword>
<keyword evidence="9" id="KW-0325">Glycoprotein</keyword>
<dbReference type="Gene3D" id="2.10.25.10">
    <property type="entry name" value="Laminin"/>
    <property type="match status" value="5"/>
</dbReference>
<feature type="domain" description="C-type lectin" evidence="19">
    <location>
        <begin position="26"/>
        <end position="137"/>
    </location>
</feature>
<evidence type="ECO:0000256" key="10">
    <source>
        <dbReference type="ARBA" id="ARBA00022989"/>
    </source>
</evidence>
<dbReference type="PANTHER" id="PTHR14789">
    <property type="entry name" value="CHONDROLECTIN VARIANT CHODLFDELTAE"/>
    <property type="match status" value="1"/>
</dbReference>
<comment type="subunit">
    <text evidence="14">Interacts with ITGAL, ITGAM and ITGB2. Interacts with thrombin/F2; this interaction switches the specificity of thrombin from a procoagulant to an anticoagulant and antifibrinolytic protease. Interacts with ANGP1 and ANGP2; these interactions significantly inhibit the generation of activated PC and TAFIa/CPB2 by the thrombin/thrombomodulin complex. Interacts with PF4; this interaction enhances generation of activated protein C. Interacts with HMGB1; this interaction inhibits HMGB1 inflammatory activity.</text>
</comment>
<evidence type="ECO:0000256" key="17">
    <source>
        <dbReference type="SAM" id="SignalP"/>
    </source>
</evidence>
<dbReference type="InterPro" id="IPR016187">
    <property type="entry name" value="CTDL_fold"/>
</dbReference>
<protein>
    <recommendedName>
        <fullName evidence="2">Thrombomodulin</fullName>
    </recommendedName>
</protein>
<dbReference type="Pfam" id="PF12662">
    <property type="entry name" value="cEGF"/>
    <property type="match status" value="1"/>
</dbReference>
<organism evidence="20 21">
    <name type="scientific">Cyprinus carpio</name>
    <name type="common">Common carp</name>
    <dbReference type="NCBI Taxonomy" id="7962"/>
    <lineage>
        <taxon>Eukaryota</taxon>
        <taxon>Metazoa</taxon>
        <taxon>Chordata</taxon>
        <taxon>Craniata</taxon>
        <taxon>Vertebrata</taxon>
        <taxon>Euteleostomi</taxon>
        <taxon>Actinopterygii</taxon>
        <taxon>Neopterygii</taxon>
        <taxon>Teleostei</taxon>
        <taxon>Ostariophysi</taxon>
        <taxon>Cypriniformes</taxon>
        <taxon>Cyprinidae</taxon>
        <taxon>Cyprininae</taxon>
        <taxon>Cyprinus</taxon>
    </lineage>
</organism>
<dbReference type="PROSITE" id="PS50026">
    <property type="entry name" value="EGF_3"/>
    <property type="match status" value="1"/>
</dbReference>
<dbReference type="Pfam" id="PF09064">
    <property type="entry name" value="EGF_Tme5"/>
    <property type="match status" value="1"/>
</dbReference>
<keyword evidence="9" id="KW-0654">Proteoglycan</keyword>
<dbReference type="SUPFAM" id="SSF57184">
    <property type="entry name" value="Growth factor receptor domain"/>
    <property type="match status" value="1"/>
</dbReference>
<keyword evidence="6 17" id="KW-0732">Signal</keyword>
<dbReference type="InterPro" id="IPR018097">
    <property type="entry name" value="EGF_Ca-bd_CS"/>
</dbReference>
<dbReference type="SUPFAM" id="SSF56436">
    <property type="entry name" value="C-type lectin-like"/>
    <property type="match status" value="1"/>
</dbReference>
<evidence type="ECO:0000313" key="21">
    <source>
        <dbReference type="Proteomes" id="UP000694700"/>
    </source>
</evidence>
<keyword evidence="8" id="KW-0677">Repeat</keyword>
<dbReference type="PROSITE" id="PS50041">
    <property type="entry name" value="C_TYPE_LECTIN_2"/>
    <property type="match status" value="1"/>
</dbReference>
<keyword evidence="7" id="KW-0430">Lectin</keyword>
<evidence type="ECO:0000259" key="19">
    <source>
        <dbReference type="PROSITE" id="PS50041"/>
    </source>
</evidence>